<sequence length="59" mass="6418">MLLTMKNIVKASAPLNCAGSSSPTPAPARKFPLTKRKTFAGCPFELGVRAIVSKEREWL</sequence>
<reference evidence="1 2" key="1">
    <citation type="submission" date="2021-03" db="EMBL/GenBank/DDBJ databases">
        <title>Genomic Encyclopedia of Type Strains, Phase IV (KMG-IV): sequencing the most valuable type-strain genomes for metagenomic binning, comparative biology and taxonomic classification.</title>
        <authorList>
            <person name="Goeker M."/>
        </authorList>
    </citation>
    <scope>NUCLEOTIDE SEQUENCE [LARGE SCALE GENOMIC DNA]</scope>
    <source>
        <strain evidence="1 2">DSM 26048</strain>
    </source>
</reference>
<protein>
    <submittedName>
        <fullName evidence="1">Uncharacterized protein</fullName>
    </submittedName>
</protein>
<comment type="caution">
    <text evidence="1">The sequence shown here is derived from an EMBL/GenBank/DDBJ whole genome shotgun (WGS) entry which is preliminary data.</text>
</comment>
<organism evidence="1 2">
    <name type="scientific">Paenibacillus eucommiae</name>
    <dbReference type="NCBI Taxonomy" id="1355755"/>
    <lineage>
        <taxon>Bacteria</taxon>
        <taxon>Bacillati</taxon>
        <taxon>Bacillota</taxon>
        <taxon>Bacilli</taxon>
        <taxon>Bacillales</taxon>
        <taxon>Paenibacillaceae</taxon>
        <taxon>Paenibacillus</taxon>
    </lineage>
</organism>
<gene>
    <name evidence="1" type="ORF">J2Z66_002630</name>
</gene>
<accession>A0ABS4ITZ9</accession>
<evidence type="ECO:0000313" key="1">
    <source>
        <dbReference type="EMBL" id="MBP1991023.1"/>
    </source>
</evidence>
<dbReference type="EMBL" id="JAGGLB010000007">
    <property type="protein sequence ID" value="MBP1991023.1"/>
    <property type="molecule type" value="Genomic_DNA"/>
</dbReference>
<proteinExistence type="predicted"/>
<evidence type="ECO:0000313" key="2">
    <source>
        <dbReference type="Proteomes" id="UP001519287"/>
    </source>
</evidence>
<name>A0ABS4ITZ9_9BACL</name>
<dbReference type="Proteomes" id="UP001519287">
    <property type="component" value="Unassembled WGS sequence"/>
</dbReference>
<keyword evidence="2" id="KW-1185">Reference proteome</keyword>